<evidence type="ECO:0000256" key="1">
    <source>
        <dbReference type="SAM" id="Phobius"/>
    </source>
</evidence>
<dbReference type="EMBL" id="MG011691">
    <property type="protein sequence ID" value="AVK77060.1"/>
    <property type="molecule type" value="Genomic_DNA"/>
</dbReference>
<feature type="transmembrane region" description="Helical" evidence="1">
    <location>
        <begin position="18"/>
        <end position="38"/>
    </location>
</feature>
<dbReference type="KEGG" id="vg:36841515"/>
<proteinExistence type="predicted"/>
<accession>A0A2U7UFH8</accession>
<keyword evidence="1" id="KW-0472">Membrane</keyword>
<name>A0A2U7UFH8_9VIRU</name>
<organism evidence="2">
    <name type="scientific">Pandoravirus macleodensis</name>
    <dbReference type="NCBI Taxonomy" id="2107707"/>
    <lineage>
        <taxon>Viruses</taxon>
        <taxon>Pandoravirus</taxon>
    </lineage>
</organism>
<reference evidence="2" key="1">
    <citation type="journal article" date="2018" name="Nat. Commun.">
        <title>Diversity and evolution of the emerging Pandoraviridae family.</title>
        <authorList>
            <person name="Legendre M."/>
            <person name="Fabre E."/>
            <person name="Poirot O."/>
            <person name="Jeudy S."/>
            <person name="Lartigue A."/>
            <person name="Alempic J.M."/>
            <person name="Beucher L."/>
            <person name="Philippe N."/>
            <person name="Bertaux L."/>
            <person name="Christo-Foroux E."/>
            <person name="Labadie K."/>
            <person name="Coute Y."/>
            <person name="Abergel C."/>
            <person name="Claverie J.M."/>
        </authorList>
    </citation>
    <scope>NUCLEOTIDE SEQUENCE [LARGE SCALE GENOMIC DNA]</scope>
    <source>
        <strain evidence="2">Macleodensis</strain>
    </source>
</reference>
<keyword evidence="1" id="KW-1133">Transmembrane helix</keyword>
<gene>
    <name evidence="2" type="ORF">pmac_cds_372</name>
</gene>
<evidence type="ECO:0000313" key="2">
    <source>
        <dbReference type="EMBL" id="AVK77060.1"/>
    </source>
</evidence>
<dbReference type="RefSeq" id="YP_009481056.1">
    <property type="nucleotide sequence ID" value="NC_037665.1"/>
</dbReference>
<sequence length="79" mass="8138">MHRETDAQPRGAPRGVGIAARLIAGCVGLLAVVVSATFCSVGSSPSAACALLRVPGAVAKRRQRKARFVTGLQSPLRPT</sequence>
<protein>
    <submittedName>
        <fullName evidence="2">Uncharacterized protein</fullName>
    </submittedName>
</protein>
<dbReference type="Proteomes" id="UP000249758">
    <property type="component" value="Segment"/>
</dbReference>
<keyword evidence="1" id="KW-0812">Transmembrane</keyword>
<dbReference type="GeneID" id="36841515"/>